<dbReference type="EMBL" id="CADCWE010000001">
    <property type="protein sequence ID" value="CAA9517964.1"/>
    <property type="molecule type" value="Genomic_DNA"/>
</dbReference>
<gene>
    <name evidence="2" type="ORF">AVDCRST_MAG73-17</name>
</gene>
<organism evidence="2">
    <name type="scientific">uncultured Thermomicrobiales bacterium</name>
    <dbReference type="NCBI Taxonomy" id="1645740"/>
    <lineage>
        <taxon>Bacteria</taxon>
        <taxon>Pseudomonadati</taxon>
        <taxon>Thermomicrobiota</taxon>
        <taxon>Thermomicrobia</taxon>
        <taxon>Thermomicrobiales</taxon>
        <taxon>environmental samples</taxon>
    </lineage>
</organism>
<feature type="non-terminal residue" evidence="2">
    <location>
        <position position="55"/>
    </location>
</feature>
<protein>
    <submittedName>
        <fullName evidence="2">Uncharacterized protein</fullName>
    </submittedName>
</protein>
<proteinExistence type="predicted"/>
<sequence>CRLLRGPVQSVRHHRTEGAGRSSPTDGGAFRGSRNAPRQRPILHRIATECQGGIV</sequence>
<feature type="region of interest" description="Disordered" evidence="1">
    <location>
        <begin position="1"/>
        <end position="39"/>
    </location>
</feature>
<evidence type="ECO:0000256" key="1">
    <source>
        <dbReference type="SAM" id="MobiDB-lite"/>
    </source>
</evidence>
<dbReference type="AlphaFoldDB" id="A0A6J4TA78"/>
<evidence type="ECO:0000313" key="2">
    <source>
        <dbReference type="EMBL" id="CAA9517964.1"/>
    </source>
</evidence>
<accession>A0A6J4TA78</accession>
<name>A0A6J4TA78_9BACT</name>
<reference evidence="2" key="1">
    <citation type="submission" date="2020-02" db="EMBL/GenBank/DDBJ databases">
        <authorList>
            <person name="Meier V. D."/>
        </authorList>
    </citation>
    <scope>NUCLEOTIDE SEQUENCE</scope>
    <source>
        <strain evidence="2">AVDCRST_MAG73</strain>
    </source>
</reference>
<feature type="non-terminal residue" evidence="2">
    <location>
        <position position="1"/>
    </location>
</feature>